<gene>
    <name evidence="2" type="ORF">GKIL_2089</name>
</gene>
<dbReference type="HOGENOM" id="CLU_1967420_0_0_3"/>
<dbReference type="Proteomes" id="UP000017396">
    <property type="component" value="Chromosome"/>
</dbReference>
<dbReference type="Pfam" id="PF07332">
    <property type="entry name" value="Phage_holin_3_6"/>
    <property type="match status" value="1"/>
</dbReference>
<dbReference type="AlphaFoldDB" id="U5QL12"/>
<keyword evidence="1" id="KW-0812">Transmembrane</keyword>
<keyword evidence="1" id="KW-1133">Transmembrane helix</keyword>
<sequence>MQRYTETNVGSLLSQLIAQMEQLLAAHLRLAYQEMVSDGKQFAVQSVGIAAGGILAILGLAFIGVTLMHALEIWLAPWLASLIVAVVFLGGGGLLALLSLRRIQNIEPAIRTREETQETIAWLTRKQ</sequence>
<proteinExistence type="predicted"/>
<dbReference type="RefSeq" id="WP_023173468.1">
    <property type="nucleotide sequence ID" value="NC_022600.1"/>
</dbReference>
<dbReference type="EMBL" id="CP003587">
    <property type="protein sequence ID" value="AGY58335.1"/>
    <property type="molecule type" value="Genomic_DNA"/>
</dbReference>
<evidence type="ECO:0000256" key="1">
    <source>
        <dbReference type="SAM" id="Phobius"/>
    </source>
</evidence>
<dbReference type="STRING" id="1183438.GKIL_2089"/>
<organism evidence="2 3">
    <name type="scientific">Gloeobacter kilaueensis (strain ATCC BAA-2537 / CCAP 1431/1 / ULC 316 / JS1)</name>
    <dbReference type="NCBI Taxonomy" id="1183438"/>
    <lineage>
        <taxon>Bacteria</taxon>
        <taxon>Bacillati</taxon>
        <taxon>Cyanobacteriota</taxon>
        <taxon>Cyanophyceae</taxon>
        <taxon>Gloeobacterales</taxon>
        <taxon>Gloeobacteraceae</taxon>
        <taxon>Gloeobacter</taxon>
    </lineage>
</organism>
<keyword evidence="1" id="KW-0472">Membrane</keyword>
<dbReference type="InterPro" id="IPR009937">
    <property type="entry name" value="Phage_holin_3_6"/>
</dbReference>
<evidence type="ECO:0000313" key="2">
    <source>
        <dbReference type="EMBL" id="AGY58335.1"/>
    </source>
</evidence>
<feature type="transmembrane region" description="Helical" evidence="1">
    <location>
        <begin position="42"/>
        <end position="63"/>
    </location>
</feature>
<feature type="transmembrane region" description="Helical" evidence="1">
    <location>
        <begin position="75"/>
        <end position="98"/>
    </location>
</feature>
<accession>U5QL12</accession>
<keyword evidence="3" id="KW-1185">Reference proteome</keyword>
<reference evidence="2 3" key="1">
    <citation type="journal article" date="2013" name="PLoS ONE">
        <title>Cultivation and Complete Genome Sequencing of Gloeobacter kilaueensis sp. nov., from a Lava Cave in Kilauea Caldera, Hawai'i.</title>
        <authorList>
            <person name="Saw J.H."/>
            <person name="Schatz M."/>
            <person name="Brown M.V."/>
            <person name="Kunkel D.D."/>
            <person name="Foster J.S."/>
            <person name="Shick H."/>
            <person name="Christensen S."/>
            <person name="Hou S."/>
            <person name="Wan X."/>
            <person name="Donachie S.P."/>
        </authorList>
    </citation>
    <scope>NUCLEOTIDE SEQUENCE [LARGE SCALE GENOMIC DNA]</scope>
    <source>
        <strain evidence="3">JS</strain>
    </source>
</reference>
<dbReference type="OrthoDB" id="9911141at2"/>
<dbReference type="KEGG" id="glj:GKIL_2089"/>
<name>U5QL12_GLOK1</name>
<protein>
    <recommendedName>
        <fullName evidence="4">Phage holin family protein</fullName>
    </recommendedName>
</protein>
<evidence type="ECO:0008006" key="4">
    <source>
        <dbReference type="Google" id="ProtNLM"/>
    </source>
</evidence>
<evidence type="ECO:0000313" key="3">
    <source>
        <dbReference type="Proteomes" id="UP000017396"/>
    </source>
</evidence>